<keyword evidence="3 5" id="KW-0949">S-adenosyl-L-methionine</keyword>
<keyword evidence="7" id="KW-1185">Reference proteome</keyword>
<evidence type="ECO:0000313" key="6">
    <source>
        <dbReference type="EMBL" id="SHJ10167.1"/>
    </source>
</evidence>
<comment type="catalytic activity">
    <reaction evidence="5">
        <text>pseudouridine(1915) in 23S rRNA + S-adenosyl-L-methionine = N(3)-methylpseudouridine(1915) in 23S rRNA + S-adenosyl-L-homocysteine + H(+)</text>
        <dbReference type="Rhea" id="RHEA:42752"/>
        <dbReference type="Rhea" id="RHEA-COMP:10221"/>
        <dbReference type="Rhea" id="RHEA-COMP:10222"/>
        <dbReference type="ChEBI" id="CHEBI:15378"/>
        <dbReference type="ChEBI" id="CHEBI:57856"/>
        <dbReference type="ChEBI" id="CHEBI:59789"/>
        <dbReference type="ChEBI" id="CHEBI:65314"/>
        <dbReference type="ChEBI" id="CHEBI:74486"/>
        <dbReference type="EC" id="2.1.1.177"/>
    </reaction>
</comment>
<dbReference type="OrthoDB" id="9806643at2"/>
<dbReference type="RefSeq" id="WP_072907560.1">
    <property type="nucleotide sequence ID" value="NZ_FQZT01000004.1"/>
</dbReference>
<gene>
    <name evidence="5" type="primary">rlmH</name>
    <name evidence="6" type="ORF">SAMN02745165_01575</name>
</gene>
<evidence type="ECO:0000256" key="4">
    <source>
        <dbReference type="ARBA" id="ARBA00038303"/>
    </source>
</evidence>
<dbReference type="Proteomes" id="UP000184171">
    <property type="component" value="Unassembled WGS sequence"/>
</dbReference>
<comment type="subcellular location">
    <subcellularLocation>
        <location evidence="5">Cytoplasm</location>
    </subcellularLocation>
</comment>
<dbReference type="GO" id="GO:0005737">
    <property type="term" value="C:cytoplasm"/>
    <property type="evidence" value="ECO:0007669"/>
    <property type="project" value="UniProtKB-SubCell"/>
</dbReference>
<dbReference type="EMBL" id="FQZT01000004">
    <property type="protein sequence ID" value="SHJ10167.1"/>
    <property type="molecule type" value="Genomic_DNA"/>
</dbReference>
<dbReference type="PANTHER" id="PTHR33603">
    <property type="entry name" value="METHYLTRANSFERASE"/>
    <property type="match status" value="1"/>
</dbReference>
<reference evidence="6 7" key="1">
    <citation type="submission" date="2016-11" db="EMBL/GenBank/DDBJ databases">
        <authorList>
            <person name="Jaros S."/>
            <person name="Januszkiewicz K."/>
            <person name="Wedrychowicz H."/>
        </authorList>
    </citation>
    <scope>NUCLEOTIDE SEQUENCE [LARGE SCALE GENOMIC DNA]</scope>
    <source>
        <strain evidence="6 7">DSM 5091</strain>
    </source>
</reference>
<dbReference type="InterPro" id="IPR003742">
    <property type="entry name" value="RlmH-like"/>
</dbReference>
<feature type="binding site" evidence="5">
    <location>
        <position position="73"/>
    </location>
    <ligand>
        <name>S-adenosyl-L-methionine</name>
        <dbReference type="ChEBI" id="CHEBI:59789"/>
    </ligand>
</feature>
<dbReference type="CDD" id="cd18081">
    <property type="entry name" value="RlmH-like"/>
    <property type="match status" value="1"/>
</dbReference>
<name>A0A1M6GJQ0_MALRU</name>
<dbReference type="NCBIfam" id="NF000986">
    <property type="entry name" value="PRK00103.1-4"/>
    <property type="match status" value="1"/>
</dbReference>
<evidence type="ECO:0000256" key="1">
    <source>
        <dbReference type="ARBA" id="ARBA00022603"/>
    </source>
</evidence>
<sequence length="157" mass="18154">MKLRLICVGKLAEAWQRQAADEYAGRLQRYFPLEIVELKEEKGGRKGDVSGLLKREGDRILEKVPPQSFLLVLDERGRQFGSEQLAEKLGDEMLHGGRDWCLVIGGPYGLDPRLRQRADQLLSLSKMTFTHQMARIFLLEQLYRSSTILRNEPYHNR</sequence>
<dbReference type="Gene3D" id="3.40.1280.10">
    <property type="match status" value="1"/>
</dbReference>
<dbReference type="InterPro" id="IPR029028">
    <property type="entry name" value="Alpha/beta_knot_MTases"/>
</dbReference>
<keyword evidence="5" id="KW-0963">Cytoplasm</keyword>
<evidence type="ECO:0000256" key="2">
    <source>
        <dbReference type="ARBA" id="ARBA00022679"/>
    </source>
</evidence>
<protein>
    <recommendedName>
        <fullName evidence="5">Ribosomal RNA large subunit methyltransferase H</fullName>
        <ecNumber evidence="5">2.1.1.177</ecNumber>
    </recommendedName>
    <alternativeName>
        <fullName evidence="5">23S rRNA (pseudouridine1915-N3)-methyltransferase</fullName>
    </alternativeName>
    <alternativeName>
        <fullName evidence="5">23S rRNA m3Psi1915 methyltransferase</fullName>
    </alternativeName>
    <alternativeName>
        <fullName evidence="5">rRNA (pseudouridine-N3-)-methyltransferase RlmH</fullName>
    </alternativeName>
</protein>
<comment type="similarity">
    <text evidence="4 5">Belongs to the RNA methyltransferase RlmH family.</text>
</comment>
<proteinExistence type="inferred from homology"/>
<accession>A0A1M6GJQ0</accession>
<comment type="function">
    <text evidence="5">Specifically methylates the pseudouridine at position 1915 (m3Psi1915) in 23S rRNA.</text>
</comment>
<evidence type="ECO:0000256" key="5">
    <source>
        <dbReference type="HAMAP-Rule" id="MF_00658"/>
    </source>
</evidence>
<feature type="binding site" evidence="5">
    <location>
        <position position="105"/>
    </location>
    <ligand>
        <name>S-adenosyl-L-methionine</name>
        <dbReference type="ChEBI" id="CHEBI:59789"/>
    </ligand>
</feature>
<keyword evidence="1 5" id="KW-0489">Methyltransferase</keyword>
<feature type="binding site" evidence="5">
    <location>
        <begin position="124"/>
        <end position="129"/>
    </location>
    <ligand>
        <name>S-adenosyl-L-methionine</name>
        <dbReference type="ChEBI" id="CHEBI:59789"/>
    </ligand>
</feature>
<comment type="subunit">
    <text evidence="5">Homodimer.</text>
</comment>
<dbReference type="STRING" id="1122189.SAMN02745165_01575"/>
<evidence type="ECO:0000256" key="3">
    <source>
        <dbReference type="ARBA" id="ARBA00022691"/>
    </source>
</evidence>
<dbReference type="HAMAP" id="MF_00658">
    <property type="entry name" value="23SrRNA_methyltr_H"/>
    <property type="match status" value="1"/>
</dbReference>
<evidence type="ECO:0000313" key="7">
    <source>
        <dbReference type="Proteomes" id="UP000184171"/>
    </source>
</evidence>
<dbReference type="SUPFAM" id="SSF75217">
    <property type="entry name" value="alpha/beta knot"/>
    <property type="match status" value="1"/>
</dbReference>
<keyword evidence="5" id="KW-0698">rRNA processing</keyword>
<keyword evidence="2 5" id="KW-0808">Transferase</keyword>
<dbReference type="GO" id="GO:0070038">
    <property type="term" value="F:rRNA (pseudouridine-N3-)-methyltransferase activity"/>
    <property type="evidence" value="ECO:0007669"/>
    <property type="project" value="UniProtKB-UniRule"/>
</dbReference>
<dbReference type="InterPro" id="IPR029026">
    <property type="entry name" value="tRNA_m1G_MTases_N"/>
</dbReference>
<dbReference type="PANTHER" id="PTHR33603:SF1">
    <property type="entry name" value="RIBOSOMAL RNA LARGE SUBUNIT METHYLTRANSFERASE H"/>
    <property type="match status" value="1"/>
</dbReference>
<organism evidence="6 7">
    <name type="scientific">Malonomonas rubra DSM 5091</name>
    <dbReference type="NCBI Taxonomy" id="1122189"/>
    <lineage>
        <taxon>Bacteria</taxon>
        <taxon>Pseudomonadati</taxon>
        <taxon>Thermodesulfobacteriota</taxon>
        <taxon>Desulfuromonadia</taxon>
        <taxon>Desulfuromonadales</taxon>
        <taxon>Geopsychrobacteraceae</taxon>
        <taxon>Malonomonas</taxon>
    </lineage>
</organism>
<dbReference type="EC" id="2.1.1.177" evidence="5"/>
<dbReference type="PIRSF" id="PIRSF004505">
    <property type="entry name" value="MT_bac"/>
    <property type="match status" value="1"/>
</dbReference>
<dbReference type="Pfam" id="PF02590">
    <property type="entry name" value="SPOUT_MTase"/>
    <property type="match status" value="1"/>
</dbReference>
<dbReference type="AlphaFoldDB" id="A0A1M6GJQ0"/>